<feature type="region of interest" description="Disordered" evidence="1">
    <location>
        <begin position="1"/>
        <end position="94"/>
    </location>
</feature>
<feature type="compositionally biased region" description="Low complexity" evidence="1">
    <location>
        <begin position="461"/>
        <end position="479"/>
    </location>
</feature>
<dbReference type="PANTHER" id="PTHR43830:SF20">
    <property type="entry name" value="PSP1 C-TERMINAL DOMAIN-CONTAINING PROTEIN"/>
    <property type="match status" value="1"/>
</dbReference>
<feature type="compositionally biased region" description="Polar residues" evidence="1">
    <location>
        <begin position="775"/>
        <end position="788"/>
    </location>
</feature>
<evidence type="ECO:0000259" key="2">
    <source>
        <dbReference type="PROSITE" id="PS51411"/>
    </source>
</evidence>
<feature type="compositionally biased region" description="Low complexity" evidence="1">
    <location>
        <begin position="1"/>
        <end position="10"/>
    </location>
</feature>
<dbReference type="InterPro" id="IPR047767">
    <property type="entry name" value="PSP1-like"/>
</dbReference>
<feature type="region of interest" description="Disordered" evidence="1">
    <location>
        <begin position="775"/>
        <end position="794"/>
    </location>
</feature>
<protein>
    <submittedName>
        <fullName evidence="3">PSP1 C-terminal conserved region containing protein</fullName>
    </submittedName>
</protein>
<dbReference type="PROSITE" id="PS51411">
    <property type="entry name" value="PSP1_C"/>
    <property type="match status" value="1"/>
</dbReference>
<evidence type="ECO:0000313" key="4">
    <source>
        <dbReference type="Proteomes" id="UP001501274"/>
    </source>
</evidence>
<feature type="compositionally biased region" description="Polar residues" evidence="1">
    <location>
        <begin position="736"/>
        <end position="747"/>
    </location>
</feature>
<sequence length="1057" mass="109819">MPLKSANASAGAGGGSTHNTRRYEGGNPSGRRTAVPRGEITQKGTTVTEEDDRTETLPQKRHISDPRSSARRQQSGEDALQQRKPLSLSSTRTLNASSPAFIPYQYLEQEQCGNADDDVAASTHSVFSFSTTTSPLMHIDSTYGGSSLFSPLAFASSLNAGHPATTMSPTLPSSVANVDLLPAGATFASIASNATGTSAPSAQSSHQLRGAYARATAAAAAATAAAAAAAAASALHTPHTDPCVSHAAATTSDVGAGTAAVPSHTHSEPQQCCATRKAAVTTPSSANAVYGPSVPVFYSQFIDIATGTTSMTPFALLQDQLDFDDADRLSEAFDGCRGEAEIPQEPAIILAAAAVPPSPLTLAVEREKTETQKVRQASYSASQRASQRRVSAITAAVLASQDAQLAERSQRHPESEHARDERISATTAAALSANEASCTQHPANKDASDAATAKPTATGQHHTSASTMATASETGTTTHETPKRRPSTVSTATVGTGNSNKERMPVTPSIDGAASVTKRLHACLASTGERAEDSRTGSVMGLTGTTRRGLSACGDDNNDEGRRSDTVTPTATPAKVLAAEGSPFAAAATVSGDASTARAHRRSLSQEDSVVANAEPGMSEPTRPTHIVHHNHSSSSNAHLQRAMMQLIAQIHTNNAKGQASSSAAAAAVTPQKSGIHNAAFGETGAAATTSTTFKTPETERVPSARPSASKNAPSRNITTIIHTPNTPGSHHGELSATTKTMSTSEVSRYHHSAAEAAATAKGAQRSLASCLESISPQRGESARNSGNAAGAKVVTATSQAPLPLSSPASFTSAEAAGRMPVPRSQRRGAKQGSVNATSAGANVTVACAATASAAESHAPEVQATSYAVVIEGHMQRLVTAVSSTILKRGVCVLFEEDRGIDMGRVVQCDVLDGDEAAGTLATMASATSPLTRKDRPAPVLRLATAEEEYRWLYADVKEAESTLEPCREAAARLGLPVKVVAAVYQFNKAKLTFYYESPTRVDFRPLLPSLFSRFHCRIWMARLETPAAAMTTFGGAEEVEDVHTRLQAEGRALRRS</sequence>
<feature type="region of interest" description="Disordered" evidence="1">
    <location>
        <begin position="431"/>
        <end position="509"/>
    </location>
</feature>
<feature type="compositionally biased region" description="Polar residues" evidence="1">
    <location>
        <begin position="707"/>
        <end position="716"/>
    </location>
</feature>
<feature type="region of interest" description="Disordered" evidence="1">
    <location>
        <begin position="526"/>
        <end position="569"/>
    </location>
</feature>
<name>A0AAW3C3M0_9TRYP</name>
<dbReference type="GO" id="GO:0005737">
    <property type="term" value="C:cytoplasm"/>
    <property type="evidence" value="ECO:0007669"/>
    <property type="project" value="TreeGrafter"/>
</dbReference>
<reference evidence="3 4" key="1">
    <citation type="submission" date="2024-02" db="EMBL/GenBank/DDBJ databases">
        <title>FIRST GENOME SEQUENCES OF Leishmania (Viannia) shawi, Leishmania (Viannia) lindenbergi AND Leishmania (Viannia) utingensis.</title>
        <authorList>
            <person name="Resadore F."/>
            <person name="Custodio M.G.F."/>
            <person name="Boite M.C."/>
            <person name="Cupolillo E."/>
            <person name="Ferreira G.E.M."/>
        </authorList>
    </citation>
    <scope>NUCLEOTIDE SEQUENCE [LARGE SCALE GENOMIC DNA]</scope>
    <source>
        <strain evidence="3 4">MDAS/BR/1979/M5533</strain>
    </source>
</reference>
<evidence type="ECO:0000313" key="3">
    <source>
        <dbReference type="EMBL" id="KAL0528129.1"/>
    </source>
</evidence>
<dbReference type="EMBL" id="JBAMZN010000014">
    <property type="protein sequence ID" value="KAL0528129.1"/>
    <property type="molecule type" value="Genomic_DNA"/>
</dbReference>
<keyword evidence="4" id="KW-1185">Reference proteome</keyword>
<feature type="region of interest" description="Disordered" evidence="1">
    <location>
        <begin position="687"/>
        <end position="751"/>
    </location>
</feature>
<gene>
    <name evidence="3" type="ORF">Q4I28_001896</name>
</gene>
<feature type="compositionally biased region" description="Low complexity" evidence="1">
    <location>
        <begin position="687"/>
        <end position="696"/>
    </location>
</feature>
<accession>A0AAW3C3M0</accession>
<organism evidence="3 4">
    <name type="scientific">Leishmania naiffi</name>
    <dbReference type="NCBI Taxonomy" id="5678"/>
    <lineage>
        <taxon>Eukaryota</taxon>
        <taxon>Discoba</taxon>
        <taxon>Euglenozoa</taxon>
        <taxon>Kinetoplastea</taxon>
        <taxon>Metakinetoplastina</taxon>
        <taxon>Trypanosomatida</taxon>
        <taxon>Trypanosomatidae</taxon>
        <taxon>Leishmaniinae</taxon>
        <taxon>Leishmania</taxon>
        <taxon>Leishmania naiffi species complex</taxon>
    </lineage>
</organism>
<dbReference type="InterPro" id="IPR007557">
    <property type="entry name" value="PSP1_C"/>
</dbReference>
<dbReference type="AlphaFoldDB" id="A0AAW3C3M0"/>
<proteinExistence type="predicted"/>
<evidence type="ECO:0000256" key="1">
    <source>
        <dbReference type="SAM" id="MobiDB-lite"/>
    </source>
</evidence>
<dbReference type="Proteomes" id="UP001501274">
    <property type="component" value="Unassembled WGS sequence"/>
</dbReference>
<dbReference type="PANTHER" id="PTHR43830">
    <property type="entry name" value="PROTEIN PSP1"/>
    <property type="match status" value="1"/>
</dbReference>
<feature type="compositionally biased region" description="Polar residues" evidence="1">
    <location>
        <begin position="487"/>
        <end position="499"/>
    </location>
</feature>
<feature type="domain" description="PSP1 C-terminal" evidence="2">
    <location>
        <begin position="938"/>
        <end position="1024"/>
    </location>
</feature>
<feature type="compositionally biased region" description="Low complexity" evidence="1">
    <location>
        <begin position="801"/>
        <end position="814"/>
    </location>
</feature>
<feature type="region of interest" description="Disordered" evidence="1">
    <location>
        <begin position="801"/>
        <end position="836"/>
    </location>
</feature>
<feature type="region of interest" description="Disordered" evidence="1">
    <location>
        <begin position="597"/>
        <end position="618"/>
    </location>
</feature>
<dbReference type="Pfam" id="PF04468">
    <property type="entry name" value="PSP1"/>
    <property type="match status" value="1"/>
</dbReference>
<feature type="compositionally biased region" description="Low complexity" evidence="1">
    <location>
        <begin position="717"/>
        <end position="728"/>
    </location>
</feature>
<comment type="caution">
    <text evidence="3">The sequence shown here is derived from an EMBL/GenBank/DDBJ whole genome shotgun (WGS) entry which is preliminary data.</text>
</comment>